<dbReference type="SUPFAM" id="SSF90123">
    <property type="entry name" value="ABC transporter transmembrane region"/>
    <property type="match status" value="1"/>
</dbReference>
<evidence type="ECO:0000256" key="10">
    <source>
        <dbReference type="SAM" id="Phobius"/>
    </source>
</evidence>
<dbReference type="OrthoDB" id="6500128at2759"/>
<feature type="transmembrane region" description="Helical" evidence="10">
    <location>
        <begin position="283"/>
        <end position="306"/>
    </location>
</feature>
<evidence type="ECO:0000256" key="4">
    <source>
        <dbReference type="ARBA" id="ARBA00022741"/>
    </source>
</evidence>
<dbReference type="PANTHER" id="PTHR24221">
    <property type="entry name" value="ATP-BINDING CASSETTE SUB-FAMILY B"/>
    <property type="match status" value="1"/>
</dbReference>
<evidence type="ECO:0000256" key="1">
    <source>
        <dbReference type="ARBA" id="ARBA00004141"/>
    </source>
</evidence>
<evidence type="ECO:0000256" key="2">
    <source>
        <dbReference type="ARBA" id="ARBA00022448"/>
    </source>
</evidence>
<dbReference type="FunFam" id="3.40.50.300:FF:000287">
    <property type="entry name" value="Multidrug ABC transporter ATP-binding protein"/>
    <property type="match status" value="1"/>
</dbReference>
<dbReference type="STRING" id="1157962.A0A250WPN6"/>
<evidence type="ECO:0000313" key="14">
    <source>
        <dbReference type="Proteomes" id="UP000232323"/>
    </source>
</evidence>
<dbReference type="Proteomes" id="UP000232323">
    <property type="component" value="Unassembled WGS sequence"/>
</dbReference>
<dbReference type="InterPro" id="IPR011527">
    <property type="entry name" value="ABC1_TM_dom"/>
</dbReference>
<dbReference type="Gene3D" id="3.40.50.300">
    <property type="entry name" value="P-loop containing nucleotide triphosphate hydrolases"/>
    <property type="match status" value="1"/>
</dbReference>
<sequence length="842" mass="91499">MLTIVYPLHWLKLNESGRKEKILFIATGYKMKPCIDASKTMLGLGYLPPKSNSYFRTLRKTHGRTIQVRNNFFLSTATSSAPSAPSSALAWHLLADNSSDVDSVGSESRRSATSVPAPLPPPPDTSSVGNILPYLLKLMFGEKQLLWRIGLSISLMFVSKIAGLACPFFIKLAVDTLTVNPSAGQEGIAQLLHFPLLPALSVTPAVQGALFAVACFGFCDMIKNVAKEMQAPTFLPVTQAVSRRVSYHTFAHLLNLDVSFHLENRTGRMSRILERGPRSIQQIFRAVVFIFLPTAFELLAVCTVLTKTFNPLVGALVGLTFVLYISWSVTLTQMAAEVRKQVIDLDNQTTSKAIDALQNFETVILFNNHKLEVGQYFNLVKGLQGATNKTEQLAAMLNAGQAVILAMGMASIMFAAVLVGRSGAGATPGDLVMIQGLLLQLWAPLQFLGWLYRELKNSMIDIEEFMDILRTRSRISGGQDSMPELVAGVAADHSMVPVNHNGGASHNGEASEKISQGLNGRSADGIKMVPSTSGRAPVASGLDIQLQSVVFGYSHDRKILRGLSLRVEPGQSVAIVGPSGSGKSTILKMLTRQYDVTEGSLYLNGCEIKELSLDSLRNNVAVVPQETVLFNDSILENIRYGRPSASDDDVFEAAKMARLDVAVGRMTNGFNTVVGERGLKLSGGEKQRVAIARAFLRAPRLLICDEATSALDSETEAQIMASLNELALGRTSIFVAHRLSTVKGCDKIIVLDEGQVVEQGSHEALMKQEKGVYRSMWELQAAEEEQQHQQQHNLYPGMTVEDAPLDADILGGKRGNQHIKAGQASSDEESVVFGAVRRKSVV</sequence>
<dbReference type="AlphaFoldDB" id="A0A250WPN6"/>
<dbReference type="PROSITE" id="PS50929">
    <property type="entry name" value="ABC_TM1F"/>
    <property type="match status" value="1"/>
</dbReference>
<dbReference type="Pfam" id="PF00005">
    <property type="entry name" value="ABC_tran"/>
    <property type="match status" value="1"/>
</dbReference>
<feature type="region of interest" description="Disordered" evidence="9">
    <location>
        <begin position="102"/>
        <end position="124"/>
    </location>
</feature>
<dbReference type="Pfam" id="PF00664">
    <property type="entry name" value="ABC_membrane"/>
    <property type="match status" value="1"/>
</dbReference>
<evidence type="ECO:0000259" key="12">
    <source>
        <dbReference type="PROSITE" id="PS50929"/>
    </source>
</evidence>
<feature type="transmembrane region" description="Helical" evidence="10">
    <location>
        <begin position="312"/>
        <end position="331"/>
    </location>
</feature>
<keyword evidence="4" id="KW-0547">Nucleotide-binding</keyword>
<dbReference type="InterPro" id="IPR036640">
    <property type="entry name" value="ABC1_TM_sf"/>
</dbReference>
<dbReference type="PROSITE" id="PS50893">
    <property type="entry name" value="ABC_TRANSPORTER_2"/>
    <property type="match status" value="1"/>
</dbReference>
<dbReference type="InterPro" id="IPR017871">
    <property type="entry name" value="ABC_transporter-like_CS"/>
</dbReference>
<proteinExistence type="inferred from homology"/>
<dbReference type="GO" id="GO:0016887">
    <property type="term" value="F:ATP hydrolysis activity"/>
    <property type="evidence" value="ECO:0007669"/>
    <property type="project" value="InterPro"/>
</dbReference>
<evidence type="ECO:0008006" key="15">
    <source>
        <dbReference type="Google" id="ProtNLM"/>
    </source>
</evidence>
<gene>
    <name evidence="13" type="ORF">CEUSTIGMA_g78.t1</name>
</gene>
<name>A0A250WPN6_9CHLO</name>
<dbReference type="GO" id="GO:0140359">
    <property type="term" value="F:ABC-type transporter activity"/>
    <property type="evidence" value="ECO:0007669"/>
    <property type="project" value="InterPro"/>
</dbReference>
<dbReference type="PROSITE" id="PS00211">
    <property type="entry name" value="ABC_TRANSPORTER_1"/>
    <property type="match status" value="1"/>
</dbReference>
<dbReference type="InterPro" id="IPR039421">
    <property type="entry name" value="Type_1_exporter"/>
</dbReference>
<dbReference type="InterPro" id="IPR003593">
    <property type="entry name" value="AAA+_ATPase"/>
</dbReference>
<evidence type="ECO:0000256" key="8">
    <source>
        <dbReference type="ARBA" id="ARBA00024363"/>
    </source>
</evidence>
<dbReference type="GO" id="GO:0005524">
    <property type="term" value="F:ATP binding"/>
    <property type="evidence" value="ECO:0007669"/>
    <property type="project" value="UniProtKB-KW"/>
</dbReference>
<evidence type="ECO:0000256" key="5">
    <source>
        <dbReference type="ARBA" id="ARBA00022840"/>
    </source>
</evidence>
<evidence type="ECO:0000259" key="11">
    <source>
        <dbReference type="PROSITE" id="PS50893"/>
    </source>
</evidence>
<comment type="subcellular location">
    <subcellularLocation>
        <location evidence="1">Membrane</location>
        <topology evidence="1">Multi-pass membrane protein</topology>
    </subcellularLocation>
</comment>
<protein>
    <recommendedName>
        <fullName evidence="15">ABC transporter domain-containing protein</fullName>
    </recommendedName>
</protein>
<organism evidence="13 14">
    <name type="scientific">Chlamydomonas eustigma</name>
    <dbReference type="NCBI Taxonomy" id="1157962"/>
    <lineage>
        <taxon>Eukaryota</taxon>
        <taxon>Viridiplantae</taxon>
        <taxon>Chlorophyta</taxon>
        <taxon>core chlorophytes</taxon>
        <taxon>Chlorophyceae</taxon>
        <taxon>CS clade</taxon>
        <taxon>Chlamydomonadales</taxon>
        <taxon>Chlamydomonadaceae</taxon>
        <taxon>Chlamydomonas</taxon>
    </lineage>
</organism>
<dbReference type="CDD" id="cd18582">
    <property type="entry name" value="ABC_6TM_ATM1_ABCB7"/>
    <property type="match status" value="1"/>
</dbReference>
<evidence type="ECO:0000313" key="13">
    <source>
        <dbReference type="EMBL" id="GAX72622.1"/>
    </source>
</evidence>
<dbReference type="PANTHER" id="PTHR24221:SF470">
    <property type="entry name" value="MITOCHONDRIAL ABC TRANSPORTER ATM"/>
    <property type="match status" value="1"/>
</dbReference>
<feature type="transmembrane region" description="Helical" evidence="10">
    <location>
        <begin position="196"/>
        <end position="219"/>
    </location>
</feature>
<keyword evidence="7 10" id="KW-0472">Membrane</keyword>
<dbReference type="InterPro" id="IPR027417">
    <property type="entry name" value="P-loop_NTPase"/>
</dbReference>
<keyword evidence="5" id="KW-0067">ATP-binding</keyword>
<keyword evidence="3 10" id="KW-0812">Transmembrane</keyword>
<evidence type="ECO:0000256" key="7">
    <source>
        <dbReference type="ARBA" id="ARBA00023136"/>
    </source>
</evidence>
<evidence type="ECO:0000256" key="3">
    <source>
        <dbReference type="ARBA" id="ARBA00022692"/>
    </source>
</evidence>
<comment type="caution">
    <text evidence="13">The sequence shown here is derived from an EMBL/GenBank/DDBJ whole genome shotgun (WGS) entry which is preliminary data.</text>
</comment>
<evidence type="ECO:0000256" key="6">
    <source>
        <dbReference type="ARBA" id="ARBA00022989"/>
    </source>
</evidence>
<dbReference type="InterPro" id="IPR003439">
    <property type="entry name" value="ABC_transporter-like_ATP-bd"/>
</dbReference>
<dbReference type="GO" id="GO:0006879">
    <property type="term" value="P:intracellular iron ion homeostasis"/>
    <property type="evidence" value="ECO:0007669"/>
    <property type="project" value="TreeGrafter"/>
</dbReference>
<accession>A0A250WPN6</accession>
<comment type="similarity">
    <text evidence="8">Belongs to the ABC transporter superfamily. ABCB family. Heavy Metal importer (TC 3.A.1.210) subfamily.</text>
</comment>
<evidence type="ECO:0000256" key="9">
    <source>
        <dbReference type="SAM" id="MobiDB-lite"/>
    </source>
</evidence>
<dbReference type="SUPFAM" id="SSF52540">
    <property type="entry name" value="P-loop containing nucleoside triphosphate hydrolases"/>
    <property type="match status" value="1"/>
</dbReference>
<dbReference type="Gene3D" id="1.20.1560.10">
    <property type="entry name" value="ABC transporter type 1, transmembrane domain"/>
    <property type="match status" value="2"/>
</dbReference>
<feature type="transmembrane region" description="Helical" evidence="10">
    <location>
        <begin position="402"/>
        <end position="420"/>
    </location>
</feature>
<keyword evidence="14" id="KW-1185">Reference proteome</keyword>
<reference evidence="13 14" key="1">
    <citation type="submission" date="2017-08" db="EMBL/GenBank/DDBJ databases">
        <title>Acidophilic green algal genome provides insights into adaptation to an acidic environment.</title>
        <authorList>
            <person name="Hirooka S."/>
            <person name="Hirose Y."/>
            <person name="Kanesaki Y."/>
            <person name="Higuchi S."/>
            <person name="Fujiwara T."/>
            <person name="Onuma R."/>
            <person name="Era A."/>
            <person name="Ohbayashi R."/>
            <person name="Uzuka A."/>
            <person name="Nozaki H."/>
            <person name="Yoshikawa H."/>
            <person name="Miyagishima S.Y."/>
        </authorList>
    </citation>
    <scope>NUCLEOTIDE SEQUENCE [LARGE SCALE GENOMIC DNA]</scope>
    <source>
        <strain evidence="13 14">NIES-2499</strain>
    </source>
</reference>
<dbReference type="EMBL" id="BEGY01000001">
    <property type="protein sequence ID" value="GAX72622.1"/>
    <property type="molecule type" value="Genomic_DNA"/>
</dbReference>
<dbReference type="SMART" id="SM00382">
    <property type="entry name" value="AAA"/>
    <property type="match status" value="1"/>
</dbReference>
<keyword evidence="6 10" id="KW-1133">Transmembrane helix</keyword>
<feature type="domain" description="ABC transporter" evidence="11">
    <location>
        <begin position="544"/>
        <end position="778"/>
    </location>
</feature>
<dbReference type="GO" id="GO:0005743">
    <property type="term" value="C:mitochondrial inner membrane"/>
    <property type="evidence" value="ECO:0007669"/>
    <property type="project" value="TreeGrafter"/>
</dbReference>
<feature type="domain" description="ABC transmembrane type-1" evidence="12">
    <location>
        <begin position="151"/>
        <end position="457"/>
    </location>
</feature>
<keyword evidence="2" id="KW-0813">Transport</keyword>